<gene>
    <name evidence="2" type="ORF">X975_26820</name>
</gene>
<dbReference type="AlphaFoldDB" id="A0A087UD35"/>
<protein>
    <submittedName>
        <fullName evidence="2">Uncharacterized protein</fullName>
    </submittedName>
</protein>
<sequence>MRPAVAVARESGNAKAPSSGTTVTSAVSGRIHEGAIRRRTVIPRRTLCTYLTVKYLHICWKVKVPCLKPLLTIQS</sequence>
<evidence type="ECO:0000256" key="1">
    <source>
        <dbReference type="SAM" id="MobiDB-lite"/>
    </source>
</evidence>
<dbReference type="EMBL" id="KK119279">
    <property type="protein sequence ID" value="KFM75274.1"/>
    <property type="molecule type" value="Genomic_DNA"/>
</dbReference>
<accession>A0A087UD35</accession>
<reference evidence="2 3" key="1">
    <citation type="submission" date="2013-11" db="EMBL/GenBank/DDBJ databases">
        <title>Genome sequencing of Stegodyphus mimosarum.</title>
        <authorList>
            <person name="Bechsgaard J."/>
        </authorList>
    </citation>
    <scope>NUCLEOTIDE SEQUENCE [LARGE SCALE GENOMIC DNA]</scope>
</reference>
<feature type="region of interest" description="Disordered" evidence="1">
    <location>
        <begin position="1"/>
        <end position="26"/>
    </location>
</feature>
<evidence type="ECO:0000313" key="3">
    <source>
        <dbReference type="Proteomes" id="UP000054359"/>
    </source>
</evidence>
<name>A0A087UD35_STEMI</name>
<evidence type="ECO:0000313" key="2">
    <source>
        <dbReference type="EMBL" id="KFM75274.1"/>
    </source>
</evidence>
<keyword evidence="3" id="KW-1185">Reference proteome</keyword>
<feature type="non-terminal residue" evidence="2">
    <location>
        <position position="75"/>
    </location>
</feature>
<dbReference type="Proteomes" id="UP000054359">
    <property type="component" value="Unassembled WGS sequence"/>
</dbReference>
<organism evidence="2 3">
    <name type="scientific">Stegodyphus mimosarum</name>
    <name type="common">African social velvet spider</name>
    <dbReference type="NCBI Taxonomy" id="407821"/>
    <lineage>
        <taxon>Eukaryota</taxon>
        <taxon>Metazoa</taxon>
        <taxon>Ecdysozoa</taxon>
        <taxon>Arthropoda</taxon>
        <taxon>Chelicerata</taxon>
        <taxon>Arachnida</taxon>
        <taxon>Araneae</taxon>
        <taxon>Araneomorphae</taxon>
        <taxon>Entelegynae</taxon>
        <taxon>Eresoidea</taxon>
        <taxon>Eresidae</taxon>
        <taxon>Stegodyphus</taxon>
    </lineage>
</organism>
<proteinExistence type="predicted"/>